<accession>A0A1H0Q1C5</accession>
<evidence type="ECO:0000313" key="1">
    <source>
        <dbReference type="EMBL" id="SDP11257.1"/>
    </source>
</evidence>
<dbReference type="Proteomes" id="UP000199088">
    <property type="component" value="Unassembled WGS sequence"/>
</dbReference>
<gene>
    <name evidence="1" type="ORF">SAMN05660199_03181</name>
</gene>
<dbReference type="STRING" id="1052260.SAMN05660199_03181"/>
<name>A0A1H0Q1C5_9ACTN</name>
<proteinExistence type="predicted"/>
<dbReference type="RefSeq" id="WP_091246964.1">
    <property type="nucleotide sequence ID" value="NZ_FNIR01000010.1"/>
</dbReference>
<dbReference type="Pfam" id="PF22945">
    <property type="entry name" value="LEM-3_GIY-YIG"/>
    <property type="match status" value="1"/>
</dbReference>
<dbReference type="CDD" id="cd10440">
    <property type="entry name" value="GIY-YIG_COG3680"/>
    <property type="match status" value="1"/>
</dbReference>
<dbReference type="AlphaFoldDB" id="A0A1H0Q1C5"/>
<evidence type="ECO:0000313" key="2">
    <source>
        <dbReference type="Proteomes" id="UP000199088"/>
    </source>
</evidence>
<protein>
    <recommendedName>
        <fullName evidence="3">GIY-YIG domain-containing protein</fullName>
    </recommendedName>
</protein>
<organism evidence="1 2">
    <name type="scientific">Klenkia soli</name>
    <dbReference type="NCBI Taxonomy" id="1052260"/>
    <lineage>
        <taxon>Bacteria</taxon>
        <taxon>Bacillati</taxon>
        <taxon>Actinomycetota</taxon>
        <taxon>Actinomycetes</taxon>
        <taxon>Geodermatophilales</taxon>
        <taxon>Geodermatophilaceae</taxon>
        <taxon>Klenkia</taxon>
    </lineage>
</organism>
<sequence length="253" mass="27935">MTFTPFVTEKLDYYVYLLRDPRDGSVFYVGKGVGNRVFAHAADELVAADDSPLSTKLDTIRAIRAEGLVVGTELLRFGLTSKEAFEVEAAAIELLSNKTHSSVALTNLVSGHHVEERGWMTTDAAASTFEAEAAPDISDAVLLIRPSQLWSPKMSGDALFEATHGWWVLNPARAATATYVLSVSRGVIRGVYLPTGWREQRQGDRGWSSAPRKTRWGFEGVQADDDFSRAVLNRDVSRYFARGAQNSVRYLNC</sequence>
<reference evidence="2" key="1">
    <citation type="submission" date="2016-10" db="EMBL/GenBank/DDBJ databases">
        <authorList>
            <person name="Varghese N."/>
            <person name="Submissions S."/>
        </authorList>
    </citation>
    <scope>NUCLEOTIDE SEQUENCE [LARGE SCALE GENOMIC DNA]</scope>
    <source>
        <strain evidence="2">DSM 45843</strain>
    </source>
</reference>
<dbReference type="OrthoDB" id="4037078at2"/>
<keyword evidence="2" id="KW-1185">Reference proteome</keyword>
<evidence type="ECO:0008006" key="3">
    <source>
        <dbReference type="Google" id="ProtNLM"/>
    </source>
</evidence>
<dbReference type="EMBL" id="FNIR01000010">
    <property type="protein sequence ID" value="SDP11257.1"/>
    <property type="molecule type" value="Genomic_DNA"/>
</dbReference>